<gene>
    <name evidence="3" type="ORF">A1O1_00517</name>
</gene>
<reference evidence="3 4" key="1">
    <citation type="submission" date="2013-03" db="EMBL/GenBank/DDBJ databases">
        <title>The Genome Sequence of Capronia coronata CBS 617.96.</title>
        <authorList>
            <consortium name="The Broad Institute Genomics Platform"/>
            <person name="Cuomo C."/>
            <person name="de Hoog S."/>
            <person name="Gorbushina A."/>
            <person name="Walker B."/>
            <person name="Young S.K."/>
            <person name="Zeng Q."/>
            <person name="Gargeya S."/>
            <person name="Fitzgerald M."/>
            <person name="Haas B."/>
            <person name="Abouelleil A."/>
            <person name="Allen A.W."/>
            <person name="Alvarado L."/>
            <person name="Arachchi H.M."/>
            <person name="Berlin A.M."/>
            <person name="Chapman S.B."/>
            <person name="Gainer-Dewar J."/>
            <person name="Goldberg J."/>
            <person name="Griggs A."/>
            <person name="Gujja S."/>
            <person name="Hansen M."/>
            <person name="Howarth C."/>
            <person name="Imamovic A."/>
            <person name="Ireland A."/>
            <person name="Larimer J."/>
            <person name="McCowan C."/>
            <person name="Murphy C."/>
            <person name="Pearson M."/>
            <person name="Poon T.W."/>
            <person name="Priest M."/>
            <person name="Roberts A."/>
            <person name="Saif S."/>
            <person name="Shea T."/>
            <person name="Sisk P."/>
            <person name="Sykes S."/>
            <person name="Wortman J."/>
            <person name="Nusbaum C."/>
            <person name="Birren B."/>
        </authorList>
    </citation>
    <scope>NUCLEOTIDE SEQUENCE [LARGE SCALE GENOMIC DNA]</scope>
    <source>
        <strain evidence="3 4">CBS 617.96</strain>
    </source>
</reference>
<dbReference type="OrthoDB" id="4161305at2759"/>
<proteinExistence type="predicted"/>
<dbReference type="HOGENOM" id="CLU_794603_0_0_1"/>
<feature type="region of interest" description="Disordered" evidence="1">
    <location>
        <begin position="234"/>
        <end position="262"/>
    </location>
</feature>
<keyword evidence="2" id="KW-0812">Transmembrane</keyword>
<comment type="caution">
    <text evidence="3">The sequence shown here is derived from an EMBL/GenBank/DDBJ whole genome shotgun (WGS) entry which is preliminary data.</text>
</comment>
<dbReference type="AlphaFoldDB" id="W9Z1G1"/>
<evidence type="ECO:0000256" key="1">
    <source>
        <dbReference type="SAM" id="MobiDB-lite"/>
    </source>
</evidence>
<evidence type="ECO:0000313" key="3">
    <source>
        <dbReference type="EMBL" id="EXJ95396.1"/>
    </source>
</evidence>
<evidence type="ECO:0000256" key="2">
    <source>
        <dbReference type="SAM" id="Phobius"/>
    </source>
</evidence>
<keyword evidence="2" id="KW-0472">Membrane</keyword>
<feature type="non-terminal residue" evidence="3">
    <location>
        <position position="1"/>
    </location>
</feature>
<dbReference type="EMBL" id="AMWN01000001">
    <property type="protein sequence ID" value="EXJ95396.1"/>
    <property type="molecule type" value="Genomic_DNA"/>
</dbReference>
<name>W9Z1G1_9EURO</name>
<feature type="region of interest" description="Disordered" evidence="1">
    <location>
        <begin position="1"/>
        <end position="26"/>
    </location>
</feature>
<feature type="transmembrane region" description="Helical" evidence="2">
    <location>
        <begin position="65"/>
        <end position="85"/>
    </location>
</feature>
<accession>W9Z1G1</accession>
<feature type="non-terminal residue" evidence="3">
    <location>
        <position position="296"/>
    </location>
</feature>
<keyword evidence="4" id="KW-1185">Reference proteome</keyword>
<dbReference type="Proteomes" id="UP000019484">
    <property type="component" value="Unassembled WGS sequence"/>
</dbReference>
<keyword evidence="2" id="KW-1133">Transmembrane helix</keyword>
<sequence length="296" mass="30681">LPMSSSSAPPSYKSPEMPTETSRPLQPMYIIDPETNTTALPYRPGHSSSLEKLYRRACCGSPAGLLLWILGLLVAIVVPIAVLYARGRLSHDPKPMAAELESSASPISLVSVTLPEPSTTISISTSITTTTISSISTETVLSTATLMTTVTSVSVSTVTYSPPSTVLVTTSVVTTATPTAAPTPATPKIIVSLATELVKSTVAGASTVTVEGPSTVTVATTTVHPSLTTRFVTPVTGPLRRPTESDSAVSKGPNASCPGSRTDEDCQKICKNAQRCGDNSVGAFAGLQECCVYCDC</sequence>
<dbReference type="RefSeq" id="XP_007719625.1">
    <property type="nucleotide sequence ID" value="XM_007721435.1"/>
</dbReference>
<evidence type="ECO:0000313" key="4">
    <source>
        <dbReference type="Proteomes" id="UP000019484"/>
    </source>
</evidence>
<dbReference type="GeneID" id="19155424"/>
<organism evidence="3 4">
    <name type="scientific">Capronia coronata CBS 617.96</name>
    <dbReference type="NCBI Taxonomy" id="1182541"/>
    <lineage>
        <taxon>Eukaryota</taxon>
        <taxon>Fungi</taxon>
        <taxon>Dikarya</taxon>
        <taxon>Ascomycota</taxon>
        <taxon>Pezizomycotina</taxon>
        <taxon>Eurotiomycetes</taxon>
        <taxon>Chaetothyriomycetidae</taxon>
        <taxon>Chaetothyriales</taxon>
        <taxon>Herpotrichiellaceae</taxon>
        <taxon>Capronia</taxon>
    </lineage>
</organism>
<protein>
    <submittedName>
        <fullName evidence="3">Uncharacterized protein</fullName>
    </submittedName>
</protein>
<feature type="compositionally biased region" description="Low complexity" evidence="1">
    <location>
        <begin position="1"/>
        <end position="15"/>
    </location>
</feature>